<feature type="region of interest" description="Disordered" evidence="1">
    <location>
        <begin position="13"/>
        <end position="40"/>
    </location>
</feature>
<gene>
    <name evidence="2" type="ORF">SKAU_G00012460</name>
</gene>
<dbReference type="EMBL" id="JAINUF010000001">
    <property type="protein sequence ID" value="KAJ8380468.1"/>
    <property type="molecule type" value="Genomic_DNA"/>
</dbReference>
<feature type="compositionally biased region" description="Polar residues" evidence="1">
    <location>
        <begin position="26"/>
        <end position="38"/>
    </location>
</feature>
<evidence type="ECO:0000256" key="1">
    <source>
        <dbReference type="SAM" id="MobiDB-lite"/>
    </source>
</evidence>
<keyword evidence="3" id="KW-1185">Reference proteome</keyword>
<dbReference type="AlphaFoldDB" id="A0A9Q1GB92"/>
<sequence>MCGETWGVPEAHASCSLRREDPPSLNGPTNQTGSSRTTIAAERRSHSTIAEALEQRQRPHHVCAGLAPLCGDLSPLPPWIVNTTISQPMETMLVCSR</sequence>
<dbReference type="Proteomes" id="UP001152622">
    <property type="component" value="Chromosome 1"/>
</dbReference>
<comment type="caution">
    <text evidence="2">The sequence shown here is derived from an EMBL/GenBank/DDBJ whole genome shotgun (WGS) entry which is preliminary data.</text>
</comment>
<proteinExistence type="predicted"/>
<evidence type="ECO:0000313" key="2">
    <source>
        <dbReference type="EMBL" id="KAJ8380468.1"/>
    </source>
</evidence>
<name>A0A9Q1GB92_SYNKA</name>
<reference evidence="2" key="1">
    <citation type="journal article" date="2023" name="Science">
        <title>Genome structures resolve the early diversification of teleost fishes.</title>
        <authorList>
            <person name="Parey E."/>
            <person name="Louis A."/>
            <person name="Montfort J."/>
            <person name="Bouchez O."/>
            <person name="Roques C."/>
            <person name="Iampietro C."/>
            <person name="Lluch J."/>
            <person name="Castinel A."/>
            <person name="Donnadieu C."/>
            <person name="Desvignes T."/>
            <person name="Floi Bucao C."/>
            <person name="Jouanno E."/>
            <person name="Wen M."/>
            <person name="Mejri S."/>
            <person name="Dirks R."/>
            <person name="Jansen H."/>
            <person name="Henkel C."/>
            <person name="Chen W.J."/>
            <person name="Zahm M."/>
            <person name="Cabau C."/>
            <person name="Klopp C."/>
            <person name="Thompson A.W."/>
            <person name="Robinson-Rechavi M."/>
            <person name="Braasch I."/>
            <person name="Lecointre G."/>
            <person name="Bobe J."/>
            <person name="Postlethwait J.H."/>
            <person name="Berthelot C."/>
            <person name="Roest Crollius H."/>
            <person name="Guiguen Y."/>
        </authorList>
    </citation>
    <scope>NUCLEOTIDE SEQUENCE</scope>
    <source>
        <strain evidence="2">WJC10195</strain>
    </source>
</reference>
<protein>
    <submittedName>
        <fullName evidence="2">Uncharacterized protein</fullName>
    </submittedName>
</protein>
<organism evidence="2 3">
    <name type="scientific">Synaphobranchus kaupii</name>
    <name type="common">Kaup's arrowtooth eel</name>
    <dbReference type="NCBI Taxonomy" id="118154"/>
    <lineage>
        <taxon>Eukaryota</taxon>
        <taxon>Metazoa</taxon>
        <taxon>Chordata</taxon>
        <taxon>Craniata</taxon>
        <taxon>Vertebrata</taxon>
        <taxon>Euteleostomi</taxon>
        <taxon>Actinopterygii</taxon>
        <taxon>Neopterygii</taxon>
        <taxon>Teleostei</taxon>
        <taxon>Anguilliformes</taxon>
        <taxon>Synaphobranchidae</taxon>
        <taxon>Synaphobranchus</taxon>
    </lineage>
</organism>
<evidence type="ECO:0000313" key="3">
    <source>
        <dbReference type="Proteomes" id="UP001152622"/>
    </source>
</evidence>
<accession>A0A9Q1GB92</accession>